<name>A0A1G9V671_9ACTN</name>
<dbReference type="OrthoDB" id="3830538at2"/>
<organism evidence="1 2">
    <name type="scientific">Nocardioides szechwanensis</name>
    <dbReference type="NCBI Taxonomy" id="1005944"/>
    <lineage>
        <taxon>Bacteria</taxon>
        <taxon>Bacillati</taxon>
        <taxon>Actinomycetota</taxon>
        <taxon>Actinomycetes</taxon>
        <taxon>Propionibacteriales</taxon>
        <taxon>Nocardioidaceae</taxon>
        <taxon>Nocardioides</taxon>
    </lineage>
</organism>
<keyword evidence="2" id="KW-1185">Reference proteome</keyword>
<sequence length="76" mass="8615">MTPYEELTSPQEMHADCEAVSRNLRFEARLARAAESAVLPAPSIHFEDFPREIPKREIRISDAATRLANALQLHLD</sequence>
<accession>A0A1G9V671</accession>
<gene>
    <name evidence="1" type="ORF">SAMN05192576_0667</name>
</gene>
<dbReference type="Proteomes" id="UP000199004">
    <property type="component" value="Unassembled WGS sequence"/>
</dbReference>
<protein>
    <submittedName>
        <fullName evidence="1">Uncharacterized protein</fullName>
    </submittedName>
</protein>
<evidence type="ECO:0000313" key="1">
    <source>
        <dbReference type="EMBL" id="SDM67692.1"/>
    </source>
</evidence>
<reference evidence="1 2" key="1">
    <citation type="submission" date="2016-10" db="EMBL/GenBank/DDBJ databases">
        <authorList>
            <person name="de Groot N.N."/>
        </authorList>
    </citation>
    <scope>NUCLEOTIDE SEQUENCE [LARGE SCALE GENOMIC DNA]</scope>
    <source>
        <strain evidence="1 2">CGMCC 1.11147</strain>
    </source>
</reference>
<dbReference type="RefSeq" id="WP_091021846.1">
    <property type="nucleotide sequence ID" value="NZ_BKAE01000004.1"/>
</dbReference>
<dbReference type="AlphaFoldDB" id="A0A1G9V671"/>
<dbReference type="EMBL" id="FNIC01000001">
    <property type="protein sequence ID" value="SDM67692.1"/>
    <property type="molecule type" value="Genomic_DNA"/>
</dbReference>
<evidence type="ECO:0000313" key="2">
    <source>
        <dbReference type="Proteomes" id="UP000199004"/>
    </source>
</evidence>
<proteinExistence type="predicted"/>